<comment type="caution">
    <text evidence="1">The sequence shown here is derived from an EMBL/GenBank/DDBJ whole genome shotgun (WGS) entry which is preliminary data.</text>
</comment>
<gene>
    <name evidence="1" type="ORF">GCM10023230_09720</name>
</gene>
<dbReference type="EMBL" id="BAABIP010000007">
    <property type="protein sequence ID" value="GAA4762455.1"/>
    <property type="molecule type" value="Genomic_DNA"/>
</dbReference>
<evidence type="ECO:0000313" key="2">
    <source>
        <dbReference type="Proteomes" id="UP001500141"/>
    </source>
</evidence>
<protein>
    <recommendedName>
        <fullName evidence="3">Tox-MPTase4 domain-containing protein</fullName>
    </recommendedName>
</protein>
<organism evidence="1 2">
    <name type="scientific">Flavobacterium hankyongi</name>
    <dbReference type="NCBI Taxonomy" id="1176532"/>
    <lineage>
        <taxon>Bacteria</taxon>
        <taxon>Pseudomonadati</taxon>
        <taxon>Bacteroidota</taxon>
        <taxon>Flavobacteriia</taxon>
        <taxon>Flavobacteriales</taxon>
        <taxon>Flavobacteriaceae</taxon>
        <taxon>Flavobacterium</taxon>
    </lineage>
</organism>
<dbReference type="Proteomes" id="UP001500141">
    <property type="component" value="Unassembled WGS sequence"/>
</dbReference>
<evidence type="ECO:0008006" key="3">
    <source>
        <dbReference type="Google" id="ProtNLM"/>
    </source>
</evidence>
<proteinExistence type="predicted"/>
<sequence length="170" mass="20038">MKSYSDILQTVQTYHEIGETIAAANFVIEEYGIRHPNFKNFELREKAKPEYILMTTEGAFGEPNIIRIPENTFEFEFILMLNLIAHEMIHIGQKAVGNFIEDRNEREWQAYYEMIFHKTYPQVPDVIPNQQKFFANKALDYYNKMGKDSVLQEKYAHQKKEVEDFVASLS</sequence>
<accession>A0ABP8ZPT8</accession>
<name>A0ABP8ZPT8_9FLAO</name>
<dbReference type="RefSeq" id="WP_264543866.1">
    <property type="nucleotide sequence ID" value="NZ_BAABIP010000007.1"/>
</dbReference>
<keyword evidence="2" id="KW-1185">Reference proteome</keyword>
<evidence type="ECO:0000313" key="1">
    <source>
        <dbReference type="EMBL" id="GAA4762455.1"/>
    </source>
</evidence>
<reference evidence="2" key="1">
    <citation type="journal article" date="2019" name="Int. J. Syst. Evol. Microbiol.">
        <title>The Global Catalogue of Microorganisms (GCM) 10K type strain sequencing project: providing services to taxonomists for standard genome sequencing and annotation.</title>
        <authorList>
            <consortium name="The Broad Institute Genomics Platform"/>
            <consortium name="The Broad Institute Genome Sequencing Center for Infectious Disease"/>
            <person name="Wu L."/>
            <person name="Ma J."/>
        </authorList>
    </citation>
    <scope>NUCLEOTIDE SEQUENCE [LARGE SCALE GENOMIC DNA]</scope>
    <source>
        <strain evidence="2">JCM 18198</strain>
    </source>
</reference>